<feature type="compositionally biased region" description="Basic and acidic residues" evidence="1">
    <location>
        <begin position="274"/>
        <end position="293"/>
    </location>
</feature>
<dbReference type="Proteomes" id="UP000053562">
    <property type="component" value="Unassembled WGS sequence"/>
</dbReference>
<feature type="compositionally biased region" description="Basic and acidic residues" evidence="1">
    <location>
        <begin position="182"/>
        <end position="196"/>
    </location>
</feature>
<name>A0A0J9S5C8_PLAVI</name>
<keyword evidence="2" id="KW-0732">Signal</keyword>
<evidence type="ECO:0000313" key="4">
    <source>
        <dbReference type="Proteomes" id="UP000053562"/>
    </source>
</evidence>
<evidence type="ECO:0000256" key="1">
    <source>
        <dbReference type="SAM" id="MobiDB-lite"/>
    </source>
</evidence>
<feature type="region of interest" description="Disordered" evidence="1">
    <location>
        <begin position="171"/>
        <end position="293"/>
    </location>
</feature>
<evidence type="ECO:0000256" key="2">
    <source>
        <dbReference type="SAM" id="SignalP"/>
    </source>
</evidence>
<feature type="signal peptide" evidence="2">
    <location>
        <begin position="1"/>
        <end position="21"/>
    </location>
</feature>
<accession>A0A0J9S5C8</accession>
<feature type="compositionally biased region" description="Basic and acidic residues" evidence="1">
    <location>
        <begin position="212"/>
        <end position="240"/>
    </location>
</feature>
<organism evidence="3 4">
    <name type="scientific">Plasmodium vivax India VII</name>
    <dbReference type="NCBI Taxonomy" id="1077284"/>
    <lineage>
        <taxon>Eukaryota</taxon>
        <taxon>Sar</taxon>
        <taxon>Alveolata</taxon>
        <taxon>Apicomplexa</taxon>
        <taxon>Aconoidasida</taxon>
        <taxon>Haemosporida</taxon>
        <taxon>Plasmodiidae</taxon>
        <taxon>Plasmodium</taxon>
        <taxon>Plasmodium (Plasmodium)</taxon>
    </lineage>
</organism>
<dbReference type="AlphaFoldDB" id="A0A0J9S5C8"/>
<proteinExistence type="predicted"/>
<dbReference type="EMBL" id="KQ234376">
    <property type="protein sequence ID" value="KMZ78085.1"/>
    <property type="molecule type" value="Genomic_DNA"/>
</dbReference>
<protein>
    <recommendedName>
        <fullName evidence="5">Male development gene 1</fullName>
    </recommendedName>
</protein>
<sequence>MKNFAFPILNISSLFILYLSSQSGLYNCMNTGKTASSAKRSNENSGVNDNSLSTEWSEKGYNFMDLVKNGYLKNEGDLDEVKDYLADELASKIKDKLSDFLKDEKIFYDLENMDDQDKKDLKNYLKDMSEYIGLKAADILNSNIEESLKPLLSNSSFASLKEAMGSTSAVDLKIDDEDDETKEEKAKEEKAKEVKAKKAKAKKAKAKKAKAKKGDSKKEDSKKEGSKDENAKDENAKDDNSSDGNSSDDNADDMDVDEATEDFINELVDVYEENQQKDLEEYAQEIKTHNNLD</sequence>
<evidence type="ECO:0000313" key="3">
    <source>
        <dbReference type="EMBL" id="KMZ78085.1"/>
    </source>
</evidence>
<evidence type="ECO:0008006" key="5">
    <source>
        <dbReference type="Google" id="ProtNLM"/>
    </source>
</evidence>
<dbReference type="OrthoDB" id="371401at2759"/>
<feature type="compositionally biased region" description="Basic residues" evidence="1">
    <location>
        <begin position="197"/>
        <end position="211"/>
    </location>
</feature>
<feature type="compositionally biased region" description="Acidic residues" evidence="1">
    <location>
        <begin position="249"/>
        <end position="272"/>
    </location>
</feature>
<reference evidence="3 4" key="1">
    <citation type="submission" date="2011-08" db="EMBL/GenBank/DDBJ databases">
        <title>The Genome Sequence of Plasmodium vivax India VII.</title>
        <authorList>
            <consortium name="The Broad Institute Genome Sequencing Platform"/>
            <consortium name="The Broad Institute Genome Sequencing Center for Infectious Disease"/>
            <person name="Neafsey D."/>
            <person name="Carlton J."/>
            <person name="Barnwell J."/>
            <person name="Collins W."/>
            <person name="Escalante A."/>
            <person name="Mullikin J."/>
            <person name="Saul A."/>
            <person name="Guigo R."/>
            <person name="Camara F."/>
            <person name="Young S.K."/>
            <person name="Zeng Q."/>
            <person name="Gargeya S."/>
            <person name="Fitzgerald M."/>
            <person name="Haas B."/>
            <person name="Abouelleil A."/>
            <person name="Alvarado L."/>
            <person name="Arachchi H.M."/>
            <person name="Berlin A."/>
            <person name="Brown A."/>
            <person name="Chapman S.B."/>
            <person name="Chen Z."/>
            <person name="Dunbar C."/>
            <person name="Freedman E."/>
            <person name="Gearin G."/>
            <person name="Gellesch M."/>
            <person name="Goldberg J."/>
            <person name="Griggs A."/>
            <person name="Gujja S."/>
            <person name="Heiman D."/>
            <person name="Howarth C."/>
            <person name="Larson L."/>
            <person name="Lui A."/>
            <person name="MacDonald P.J.P."/>
            <person name="Montmayeur A."/>
            <person name="Murphy C."/>
            <person name="Neiman D."/>
            <person name="Pearson M."/>
            <person name="Priest M."/>
            <person name="Roberts A."/>
            <person name="Saif S."/>
            <person name="Shea T."/>
            <person name="Shenoy N."/>
            <person name="Sisk P."/>
            <person name="Stolte C."/>
            <person name="Sykes S."/>
            <person name="Wortman J."/>
            <person name="Nusbaum C."/>
            <person name="Birren B."/>
        </authorList>
    </citation>
    <scope>NUCLEOTIDE SEQUENCE [LARGE SCALE GENOMIC DNA]</scope>
    <source>
        <strain evidence="3 4">India VII</strain>
    </source>
</reference>
<gene>
    <name evidence="3" type="ORF">PVIIG_00772</name>
</gene>
<feature type="chain" id="PRO_5005321953" description="Male development gene 1" evidence="2">
    <location>
        <begin position="22"/>
        <end position="293"/>
    </location>
</feature>